<dbReference type="PROSITE" id="PS01248">
    <property type="entry name" value="EGF_LAM_1"/>
    <property type="match status" value="5"/>
</dbReference>
<comment type="caution">
    <text evidence="11">Lacks conserved residue(s) required for the propagation of feature annotation.</text>
</comment>
<evidence type="ECO:0000256" key="2">
    <source>
        <dbReference type="ARBA" id="ARBA00022525"/>
    </source>
</evidence>
<dbReference type="InterPro" id="IPR001791">
    <property type="entry name" value="Laminin_G"/>
</dbReference>
<feature type="domain" description="Laminin EGF-like" evidence="15">
    <location>
        <begin position="463"/>
        <end position="517"/>
    </location>
</feature>
<keyword evidence="2" id="KW-0964">Secreted</keyword>
<feature type="domain" description="Laminin EGF-like" evidence="15">
    <location>
        <begin position="935"/>
        <end position="986"/>
    </location>
</feature>
<dbReference type="FunFam" id="2.10.25.10:FF:000580">
    <property type="entry name" value="Wing blister, isoform B"/>
    <property type="match status" value="1"/>
</dbReference>
<feature type="disulfide bond" evidence="11">
    <location>
        <begin position="1036"/>
        <end position="1053"/>
    </location>
</feature>
<feature type="domain" description="Laminin G" evidence="14">
    <location>
        <begin position="2722"/>
        <end position="2943"/>
    </location>
</feature>
<dbReference type="InterPro" id="IPR000742">
    <property type="entry name" value="EGF"/>
</dbReference>
<dbReference type="SMART" id="SM00181">
    <property type="entry name" value="EGF"/>
    <property type="match status" value="14"/>
</dbReference>
<keyword evidence="19" id="KW-1185">Reference proteome</keyword>
<evidence type="ECO:0008006" key="20">
    <source>
        <dbReference type="Google" id="ProtNLM"/>
    </source>
</evidence>
<dbReference type="Gene3D" id="2.170.300.10">
    <property type="entry name" value="Tie2 ligand-binding domain superfamily"/>
    <property type="match status" value="2"/>
</dbReference>
<feature type="disulfide bond" evidence="11">
    <location>
        <begin position="987"/>
        <end position="999"/>
    </location>
</feature>
<gene>
    <name evidence="18" type="ORF">niasHS_002603</name>
</gene>
<feature type="domain" description="Laminin G" evidence="14">
    <location>
        <begin position="3076"/>
        <end position="3254"/>
    </location>
</feature>
<dbReference type="FunFam" id="2.60.120.260:FF:000017">
    <property type="entry name" value="Laminin subunit alpha 2"/>
    <property type="match status" value="1"/>
</dbReference>
<dbReference type="CDD" id="cd00055">
    <property type="entry name" value="EGF_Lam"/>
    <property type="match status" value="16"/>
</dbReference>
<keyword evidence="12" id="KW-0175">Coiled coil</keyword>
<evidence type="ECO:0000256" key="12">
    <source>
        <dbReference type="SAM" id="Coils"/>
    </source>
</evidence>
<dbReference type="PROSITE" id="PS51115">
    <property type="entry name" value="LAMININ_IVA"/>
    <property type="match status" value="2"/>
</dbReference>
<dbReference type="CDD" id="cd00110">
    <property type="entry name" value="LamG"/>
    <property type="match status" value="3"/>
</dbReference>
<feature type="region of interest" description="Disordered" evidence="13">
    <location>
        <begin position="2951"/>
        <end position="2983"/>
    </location>
</feature>
<dbReference type="PRINTS" id="PR00011">
    <property type="entry name" value="EGFLAMININ"/>
</dbReference>
<dbReference type="FunFam" id="2.10.25.10:FF:000069">
    <property type="entry name" value="Laminin subunit alpha 1"/>
    <property type="match status" value="1"/>
</dbReference>
<dbReference type="Pfam" id="PF00053">
    <property type="entry name" value="EGF_laminin"/>
    <property type="match status" value="15"/>
</dbReference>
<dbReference type="SMART" id="SM00180">
    <property type="entry name" value="EGF_Lam"/>
    <property type="match status" value="17"/>
</dbReference>
<comment type="caution">
    <text evidence="18">The sequence shown here is derived from an EMBL/GenBank/DDBJ whole genome shotgun (WGS) entry which is preliminary data.</text>
</comment>
<dbReference type="PANTHER" id="PTHR10574:SF444">
    <property type="entry name" value="BASEMENT MEMBRANE-SPECIFIC HEPARAN SULFATE PROTEOGLYCAN CORE PROTEIN"/>
    <property type="match status" value="1"/>
</dbReference>
<feature type="domain" description="Laminin IV type A" evidence="16">
    <location>
        <begin position="588"/>
        <end position="782"/>
    </location>
</feature>
<evidence type="ECO:0000313" key="18">
    <source>
        <dbReference type="EMBL" id="KAL3103417.1"/>
    </source>
</evidence>
<proteinExistence type="predicted"/>
<evidence type="ECO:0000259" key="14">
    <source>
        <dbReference type="PROSITE" id="PS50025"/>
    </source>
</evidence>
<keyword evidence="7 11" id="KW-1015">Disulfide bond</keyword>
<feature type="domain" description="Laminin IV type A" evidence="16">
    <location>
        <begin position="1342"/>
        <end position="1541"/>
    </location>
</feature>
<feature type="domain" description="Laminin N-terminal" evidence="17">
    <location>
        <begin position="90"/>
        <end position="335"/>
    </location>
</feature>
<feature type="disulfide bond" evidence="11">
    <location>
        <begin position="1104"/>
        <end position="1113"/>
    </location>
</feature>
<keyword evidence="6" id="KW-0084">Basement membrane</keyword>
<keyword evidence="9 11" id="KW-0424">Laminin EGF-like domain</keyword>
<feature type="domain" description="Laminin G" evidence="14">
    <location>
        <begin position="2528"/>
        <end position="2709"/>
    </location>
</feature>
<keyword evidence="8" id="KW-0325">Glycoprotein</keyword>
<dbReference type="FunFam" id="2.10.25.10:FF:000074">
    <property type="entry name" value="Laminin subunit alpha"/>
    <property type="match status" value="2"/>
</dbReference>
<dbReference type="InterPro" id="IPR008211">
    <property type="entry name" value="Laminin_N"/>
</dbReference>
<evidence type="ECO:0000256" key="3">
    <source>
        <dbReference type="ARBA" id="ARBA00022530"/>
    </source>
</evidence>
<feature type="domain" description="Laminin EGF-like" evidence="15">
    <location>
        <begin position="816"/>
        <end position="866"/>
    </location>
</feature>
<dbReference type="FunFam" id="2.10.25.10:FF:000209">
    <property type="entry name" value="Laminin subunit alpha 5"/>
    <property type="match status" value="1"/>
</dbReference>
<feature type="disulfide bond" evidence="11">
    <location>
        <begin position="1301"/>
        <end position="1310"/>
    </location>
</feature>
<feature type="disulfide bond" evidence="11">
    <location>
        <begin position="1008"/>
        <end position="1017"/>
    </location>
</feature>
<evidence type="ECO:0000256" key="1">
    <source>
        <dbReference type="ARBA" id="ARBA00004302"/>
    </source>
</evidence>
<feature type="disulfide bond" evidence="10">
    <location>
        <begin position="2682"/>
        <end position="2709"/>
    </location>
</feature>
<dbReference type="FunFam" id="2.10.25.10:FF:000130">
    <property type="entry name" value="Laminin subunit beta 1"/>
    <property type="match status" value="1"/>
</dbReference>
<dbReference type="EMBL" id="JBICCN010000015">
    <property type="protein sequence ID" value="KAL3103417.1"/>
    <property type="molecule type" value="Genomic_DNA"/>
</dbReference>
<dbReference type="SMART" id="SM00281">
    <property type="entry name" value="LamB"/>
    <property type="match status" value="2"/>
</dbReference>
<dbReference type="Pfam" id="PF00054">
    <property type="entry name" value="Laminin_G_1"/>
    <property type="match status" value="1"/>
</dbReference>
<reference evidence="18 19" key="1">
    <citation type="submission" date="2024-10" db="EMBL/GenBank/DDBJ databases">
        <authorList>
            <person name="Kim D."/>
        </authorList>
    </citation>
    <scope>NUCLEOTIDE SEQUENCE [LARGE SCALE GENOMIC DNA]</scope>
    <source>
        <strain evidence="18">Taebaek</strain>
    </source>
</reference>
<evidence type="ECO:0000259" key="16">
    <source>
        <dbReference type="PROSITE" id="PS51115"/>
    </source>
</evidence>
<feature type="domain" description="Laminin EGF-like" evidence="15">
    <location>
        <begin position="1693"/>
        <end position="1742"/>
    </location>
</feature>
<dbReference type="Proteomes" id="UP001620645">
    <property type="component" value="Unassembled WGS sequence"/>
</dbReference>
<dbReference type="InterPro" id="IPR056863">
    <property type="entry name" value="LMN_ATRN_NET-like_EGF"/>
</dbReference>
<feature type="coiled-coil region" evidence="12">
    <location>
        <begin position="2221"/>
        <end position="2309"/>
    </location>
</feature>
<feature type="disulfide bond" evidence="11">
    <location>
        <begin position="959"/>
        <end position="968"/>
    </location>
</feature>
<feature type="disulfide bond" evidence="11">
    <location>
        <begin position="1154"/>
        <end position="1163"/>
    </location>
</feature>
<dbReference type="PANTHER" id="PTHR10574">
    <property type="entry name" value="NETRIN/LAMININ-RELATED"/>
    <property type="match status" value="1"/>
</dbReference>
<dbReference type="SMART" id="SM00136">
    <property type="entry name" value="LamNT"/>
    <property type="match status" value="1"/>
</dbReference>
<evidence type="ECO:0000256" key="8">
    <source>
        <dbReference type="ARBA" id="ARBA00023180"/>
    </source>
</evidence>
<protein>
    <recommendedName>
        <fullName evidence="20">Laminin subunit alpha-2</fullName>
    </recommendedName>
</protein>
<dbReference type="SMART" id="SM00282">
    <property type="entry name" value="LamG"/>
    <property type="match status" value="5"/>
</dbReference>
<dbReference type="Pfam" id="PF24973">
    <property type="entry name" value="EGF_LMN_ATRN"/>
    <property type="match status" value="2"/>
</dbReference>
<evidence type="ECO:0000256" key="5">
    <source>
        <dbReference type="ARBA" id="ARBA00022737"/>
    </source>
</evidence>
<feature type="domain" description="Laminin EGF-like" evidence="15">
    <location>
        <begin position="1228"/>
        <end position="1273"/>
    </location>
</feature>
<evidence type="ECO:0000259" key="15">
    <source>
        <dbReference type="PROSITE" id="PS50027"/>
    </source>
</evidence>
<dbReference type="FunFam" id="2.10.25.10:FF:000242">
    <property type="entry name" value="Laminin subunit alpha 1"/>
    <property type="match status" value="1"/>
</dbReference>
<dbReference type="FunFam" id="2.10.25.10:FF:000106">
    <property type="entry name" value="Heparan sulfate proteoglycan 2"/>
    <property type="match status" value="1"/>
</dbReference>
<feature type="domain" description="Laminin EGF-like" evidence="15">
    <location>
        <begin position="987"/>
        <end position="1033"/>
    </location>
</feature>
<dbReference type="FunFam" id="2.10.25.10:FF:000775">
    <property type="entry name" value="Predicted protein"/>
    <property type="match status" value="1"/>
</dbReference>
<feature type="disulfide bond" evidence="11">
    <location>
        <begin position="463"/>
        <end position="475"/>
    </location>
</feature>
<dbReference type="Gene3D" id="2.60.120.200">
    <property type="match status" value="5"/>
</dbReference>
<dbReference type="InterPro" id="IPR013320">
    <property type="entry name" value="ConA-like_dom_sf"/>
</dbReference>
<evidence type="ECO:0000256" key="9">
    <source>
        <dbReference type="ARBA" id="ARBA00023292"/>
    </source>
</evidence>
<evidence type="ECO:0000256" key="4">
    <source>
        <dbReference type="ARBA" id="ARBA00022729"/>
    </source>
</evidence>
<feature type="disulfide bond" evidence="11">
    <location>
        <begin position="1249"/>
        <end position="1258"/>
    </location>
</feature>
<feature type="domain" description="Laminin EGF-like" evidence="15">
    <location>
        <begin position="518"/>
        <end position="567"/>
    </location>
</feature>
<dbReference type="Pfam" id="PF00052">
    <property type="entry name" value="Laminin_B"/>
    <property type="match status" value="2"/>
</dbReference>
<dbReference type="SUPFAM" id="SSF49899">
    <property type="entry name" value="Concanavalin A-like lectins/glucanases"/>
    <property type="match status" value="5"/>
</dbReference>
<evidence type="ECO:0000256" key="7">
    <source>
        <dbReference type="ARBA" id="ARBA00023157"/>
    </source>
</evidence>
<dbReference type="Gene3D" id="2.60.120.260">
    <property type="entry name" value="Galactose-binding domain-like"/>
    <property type="match status" value="1"/>
</dbReference>
<feature type="disulfide bond" evidence="11">
    <location>
        <begin position="1228"/>
        <end position="1240"/>
    </location>
</feature>
<dbReference type="SUPFAM" id="SSF57196">
    <property type="entry name" value="EGF/Laminin"/>
    <property type="match status" value="14"/>
</dbReference>
<evidence type="ECO:0000256" key="6">
    <source>
        <dbReference type="ARBA" id="ARBA00022869"/>
    </source>
</evidence>
<dbReference type="GO" id="GO:0005604">
    <property type="term" value="C:basement membrane"/>
    <property type="evidence" value="ECO:0007669"/>
    <property type="project" value="UniProtKB-SubCell"/>
</dbReference>
<feature type="disulfide bond" evidence="11">
    <location>
        <begin position="493"/>
        <end position="502"/>
    </location>
</feature>
<feature type="region of interest" description="Disordered" evidence="13">
    <location>
        <begin position="2770"/>
        <end position="2805"/>
    </location>
</feature>
<feature type="disulfide bond" evidence="11">
    <location>
        <begin position="989"/>
        <end position="1006"/>
    </location>
</feature>
<dbReference type="PROSITE" id="PS50027">
    <property type="entry name" value="EGF_LAM_2"/>
    <property type="match status" value="12"/>
</dbReference>
<dbReference type="Pfam" id="PF02210">
    <property type="entry name" value="Laminin_G_2"/>
    <property type="match status" value="2"/>
</dbReference>
<feature type="disulfide bond" evidence="11">
    <location>
        <begin position="1034"/>
        <end position="1046"/>
    </location>
</feature>
<feature type="domain" description="Laminin EGF-like" evidence="15">
    <location>
        <begin position="1274"/>
        <end position="1330"/>
    </location>
</feature>
<dbReference type="InterPro" id="IPR002049">
    <property type="entry name" value="LE_dom"/>
</dbReference>
<dbReference type="InterPro" id="IPR050440">
    <property type="entry name" value="Laminin/Netrin_ECM"/>
</dbReference>
<feature type="disulfide bond" evidence="11">
    <location>
        <begin position="1714"/>
        <end position="1723"/>
    </location>
</feature>
<evidence type="ECO:0000259" key="17">
    <source>
        <dbReference type="PROSITE" id="PS51117"/>
    </source>
</evidence>
<feature type="disulfide bond" evidence="11">
    <location>
        <begin position="1693"/>
        <end position="1705"/>
    </location>
</feature>
<name>A0ABD2KKF1_HETSC</name>
<dbReference type="PROSITE" id="PS00022">
    <property type="entry name" value="EGF_1"/>
    <property type="match status" value="1"/>
</dbReference>
<evidence type="ECO:0000313" key="19">
    <source>
        <dbReference type="Proteomes" id="UP001620645"/>
    </source>
</evidence>
<feature type="disulfide bond" evidence="11">
    <location>
        <begin position="1726"/>
        <end position="1740"/>
    </location>
</feature>
<evidence type="ECO:0000256" key="10">
    <source>
        <dbReference type="PROSITE-ProRule" id="PRU00122"/>
    </source>
</evidence>
<feature type="domain" description="Laminin EGF-like" evidence="15">
    <location>
        <begin position="1585"/>
        <end position="1634"/>
    </location>
</feature>
<feature type="coiled-coil region" evidence="12">
    <location>
        <begin position="2048"/>
        <end position="2083"/>
    </location>
</feature>
<feature type="disulfide bond" evidence="11">
    <location>
        <begin position="538"/>
        <end position="547"/>
    </location>
</feature>
<feature type="disulfide bond" evidence="11">
    <location>
        <begin position="1230"/>
        <end position="1247"/>
    </location>
</feature>
<keyword evidence="4" id="KW-0732">Signal</keyword>
<evidence type="ECO:0000256" key="11">
    <source>
        <dbReference type="PROSITE-ProRule" id="PRU00460"/>
    </source>
</evidence>
<feature type="disulfide bond" evidence="11">
    <location>
        <begin position="1695"/>
        <end position="1712"/>
    </location>
</feature>
<feature type="disulfide bond" evidence="11">
    <location>
        <begin position="1274"/>
        <end position="1286"/>
    </location>
</feature>
<feature type="disulfide bond" evidence="11">
    <location>
        <begin position="835"/>
        <end position="844"/>
    </location>
</feature>
<feature type="domain" description="Laminin EGF-like" evidence="15">
    <location>
        <begin position="1132"/>
        <end position="1180"/>
    </location>
</feature>
<comment type="subcellular location">
    <subcellularLocation>
        <location evidence="1">Secreted</location>
        <location evidence="1">Extracellular space</location>
        <location evidence="1">Extracellular matrix</location>
        <location evidence="1">Basement membrane</location>
    </subcellularLocation>
</comment>
<dbReference type="Gene3D" id="2.10.25.10">
    <property type="entry name" value="Laminin"/>
    <property type="match status" value="14"/>
</dbReference>
<feature type="disulfide bond" evidence="11">
    <location>
        <begin position="1055"/>
        <end position="1064"/>
    </location>
</feature>
<dbReference type="PROSITE" id="PS51117">
    <property type="entry name" value="LAMININ_NTER"/>
    <property type="match status" value="1"/>
</dbReference>
<evidence type="ECO:0000256" key="13">
    <source>
        <dbReference type="SAM" id="MobiDB-lite"/>
    </source>
</evidence>
<keyword evidence="3" id="KW-0272">Extracellular matrix</keyword>
<dbReference type="InterPro" id="IPR000034">
    <property type="entry name" value="Laminin_IV"/>
</dbReference>
<organism evidence="18 19">
    <name type="scientific">Heterodera schachtii</name>
    <name type="common">Sugarbeet cyst nematode worm</name>
    <name type="synonym">Tylenchus schachtii</name>
    <dbReference type="NCBI Taxonomy" id="97005"/>
    <lineage>
        <taxon>Eukaryota</taxon>
        <taxon>Metazoa</taxon>
        <taxon>Ecdysozoa</taxon>
        <taxon>Nematoda</taxon>
        <taxon>Chromadorea</taxon>
        <taxon>Rhabditida</taxon>
        <taxon>Tylenchina</taxon>
        <taxon>Tylenchomorpha</taxon>
        <taxon>Tylenchoidea</taxon>
        <taxon>Heteroderidae</taxon>
        <taxon>Heteroderinae</taxon>
        <taxon>Heterodera</taxon>
    </lineage>
</organism>
<dbReference type="Pfam" id="PF00055">
    <property type="entry name" value="Laminin_N"/>
    <property type="match status" value="1"/>
</dbReference>
<feature type="compositionally biased region" description="Low complexity" evidence="13">
    <location>
        <begin position="2965"/>
        <end position="2983"/>
    </location>
</feature>
<feature type="disulfide bond" evidence="11">
    <location>
        <begin position="1604"/>
        <end position="1613"/>
    </location>
</feature>
<feature type="domain" description="Laminin EGF-like" evidence="15">
    <location>
        <begin position="1082"/>
        <end position="1131"/>
    </location>
</feature>
<accession>A0ABD2KKF1</accession>
<sequence length="3495" mass="389202">MHRSVSCQTKGVPFSKEFVRRMSPKGTPRRCFSLYVLPLFLLIWHFSFAEEIIRIDSSNNELTPDKNAQSIRSSASQLAYPFREFSVGKGEKGLFPSIFNLATHAEIRATATCGQYGQDFYCKLVEHVFMREPQCDICDANNQYKNHPIDYAIDGTKRWWQSPTLSNGLSYEKLNITLDLRQEYQVAYVIVKSAISPRPGTWVLERSIDGITFLPWQYFASSDSECMRVFGVPASTGVPRFSRDDEAICTSYFSKLNPLEYGEIHISLVNGRPGAEKSSHELQLFTKARFVRLRLIGLKTLYADLMVINQRDKKLDHSVTRRYFYTISDISIGGQCICYGHAERCTPDFVHGQFRCECRHNTCGESCGECCPLHNQLPWRIGTHEHPNVCQPCQCFNHAFRCEYDKEIEAQRLSVTPEGIYEGGGRCVECQHNTVGVNCEKCLPGFYRPTNVSHYRTDACRPCDCDLVGSESNQCVRDETEVTEQMRPGDCRCKLGFGGRRCEHCALGFRNHPICEPCPCDSAGSLNFDTCEEDQCVCKRNVEGERCDRCKSGTIYLDRENPEGCQPCFCFGKSTECREFDWETAKISTNLGWNLTDLNGQLQIARTDATAEKSKLLIFSSEERQDDDQLYYWKAPAPFLGNQLKSFGSKVHYFVYYVPTEATHGQNTPIADLLIQSDQLTLEYYGLLNFFPRENISVTIPLMPTENWFDARTRRNVDKTVFMRALADVKGILVRARYSQYQLQSSIYGFHMETAWDSATAETDKNLATVALSDRKRHPVEVCACPEHFGGNSCEKCEKGYRRVNGQIYDGMCQKCECQGHSDSCDPFTGYCLHCQHNTTGLNCEHCLRGFYGNPSLGPLLGQCRPCACPTVAHSHSAECTLSQLVMDQVAAVGQDDYVCTACETGYDGNKCESCADGFFGDPFADNSSLACHPCECNDNIDPAAIGNCDHRTGKCLRCVGHTTGDQCEQCLPDHWGSALLHSCRPCRCHHKGALSSQCSNETGKCECREGYTGERCDRCVLGHGDVENGCPKCLCNSTGSLGIACDEFSGQCACKKGVYGKRCDLCVPSYFNFGPEGCEFCHCNKFGAFPDKECHNMTGECQCQPNVEGLKCERCVKGFFNLTSGDGCQSCDCDSQGSLEGQSCDTVTGQCGCRAGVTGRKCDKCEPNHYGFDSSGCKPCRVCPAPGQVCDAGTGDCVCPPNTRGEMCEQCTQNAWNYHPYRGCELCQCDGIGADSQLCDSQTGQCKCKAGYVGHRCDHCEPGHHSFPDCRPCECDTAGTESSECRGNTCLCSNEGQCKCKKNVAGQKCDRCRENAFSLEAWNPNGCTECFCSNKSAICHQSARVWHQIYAPDRSVLFESPFEMFDRRHRLHILKELPSHYNSYPTDHTPLYWPLPQGFKGDKTGSYNGFLRFRIRNDDNFRGRPNVPPDAHSFRIYPQVLLVGNTRIELEHLADKMGGDEGRYKIRLHESQWRNRISPQLLVTRKQMMVALQQVQHFFVRATYNDMYRGDRISISEVSLDISEEAQGAVGEAPAIGVEQCEQCQRGWEGLSCQNPTGGFFRLLQPDRFDHPDDITLLGIAQPCACHGHSDSCDHETSHCQNCQHNTMGNHCEQCKNGFYGNALSASPEACRRCTCPLPDNSFSDSCRYNPSAGRGYSCDSCRPGYVGEYCEKCARGYFGNPSLPGGFCSLCACHPHGSVSAICHNVTGQCLCLDGVEGRDCSVCRPRHAFLNGECTSCDRGCYRDLMQKEDQMEQSLASLRVSLAGARPIPRKRLSHLAASTHSLVSLLDGFETDSVYFSSADGLSGEAFAAGDQSRPLRQAHSLEQEFQLVLERNNESLNRLNSVGLRLGEGRALIQSENKRIVDIVNRLSRFTVQSRESAPGHLNYLLSQADAQLNSIRERDSVIEKRHNYAKTNAEGANKLLKEIMARKLNETSYRQLAEKRRTLQGILRDFGNTLWDEARIVGAEARNGTQLATKGLEKLEKTVGECRRMGEEAEKELEQGRAMVETIDENTERMRQIGTELADSLVPSLREQRDEHLKPTIEGMEAAIEQLRAKEMAEAEKHAAELEQQADTLKGRFRETQFFSMDALAASNAYVSIAGALRDAADAAAAAKRNAEESFVLVDPKSEGSLAQLANRSAVRSAELSANLDFALEALGMGERNAQLQKTLVKLEERIQMGQRNISSIRDIAQQLLEDHHDRINTIYANVNDADASISEIESAATEFNEAVTELKQRTDSIQQLFTASGIEADIRNLTASRDEVAEVEKAMEGLKERTEAQETEMKQINADLAVLKEKISEAREKASKIRVGVRSDQGSGCVRHYLSPMRPSSSNSIAIKYRPALDTPDSLILFTQVQGTRTQSSEFMAIELKQKKIHVKWDIGGGRREAQIINRNIVYIPASDRYSWYQIEVKRIANTMKASVVLRQSLGSEESRDVDAIDRVAVGDPDVSSDVIFNTIPGQTLISLGFSDARLTQQLDLAINHFRGTIGELEVDGISVPLWVFASSEGICDGAPGPPIKAITGHMFRNGFAQVRMPMAELTNTMFISIQFSAYSPNGLLYLRGSPSNGEFVALELNEGAVALKADFGAETKIAIQSNGANYTDGRMHRVRVIRKDGEVHLQVDPPEGDHLSITLTDSEALLDISESDHFVGGVPPDFPRDRFTQDHDIHFDGFFGCIQSVQPNQVAELDLANPERAQRKGTDCTYREGRLSTTERVIGFKGLNGGFLKSRGILLDTSSTFSFNLRSRRENAVLFYQSKELHRAEEAQKARRRRRRTMGGNRTSGRKERQKRRTEGGDEETPQSFLAIYLLDGRLSFHLGFESQHSSKRPLVVSSHRYNDGLLHSVFLSRLGKEVQIRIDDREVLATVLDDDRPIGGIGWAMLIGGFPARLKELATRALDGKLGTLEPMEGCLSDFQLNYEWLPILLEAHRGAVLGSCPFEGGDLRTPWSSGGGGTFATSPSSSPPSDELSSDESPLSVDVPMDEAKEEQQMEENGGHFHHKKSRQLLEQATPQTTLSSQQHKTNGQIHVPTEPQELRLTTSEFVHQSPQCLASELLAKNGFDENENDGVHFGLGDYSHSRLNFDQKPFPDYDNFSITFEMRSKKRGIDGLLWTWANYRNFSRYFVLQMDGDGFLQLDLKGHNRPKAVEYRAKRLDDGQWHRVEMAKRGKELSLRVDEMSVEKVLDSPTPKVMRRRMYVGGVISKHRRMFEDQLKGDALARAFSGCIRHFRIDGKEQRLLQHSRDLIPCADSPAVAYIHEGGYATFESLSSHANKKAKSPPEFIELSAQFRIFGHLRQNANGGAKTRLLMALLFASKDSYQTNRLLLGADSVSGALSLSIHLAKWRVHFDFLFDGSTPSNESLSLSSLSSSSLSSPSSLSSSSSSLPPLIICPGHWGQVRLRLSPSLLTLSLDGLSAELAMSLPRPALDTLRSLPVNLGGTTAPVGISLGVYSLNGCVKLFSMNGMPVNIEHEKTKWHKMVAEGCPKLID</sequence>
<feature type="domain" description="Laminin EGF-like" evidence="15">
    <location>
        <begin position="1034"/>
        <end position="1081"/>
    </location>
</feature>
<keyword evidence="5" id="KW-0677">Repeat</keyword>
<dbReference type="PROSITE" id="PS50025">
    <property type="entry name" value="LAM_G_DOMAIN"/>
    <property type="match status" value="3"/>
</dbReference>